<dbReference type="PANTHER" id="PTHR21450:SF10">
    <property type="entry name" value="OS09G0368900 PROTEIN"/>
    <property type="match status" value="1"/>
</dbReference>
<evidence type="ECO:0000313" key="6">
    <source>
        <dbReference type="Proteomes" id="UP000000763"/>
    </source>
</evidence>
<feature type="region of interest" description="Disordered" evidence="1">
    <location>
        <begin position="61"/>
        <end position="93"/>
    </location>
</feature>
<sequence length="735" mass="81723">MGSSVSKQDDDTALLICKDRLRHIEQAIDARYALSAAQLAYEQSLRSLGIALRQFVEAHKDDDDIERSPSSSYAIVSSSPPHRSDVNHMKSEASTSVTVTINTSQASSVQKEQSVTAFLPPPLQLEFCSSWDFFDPTVVSENVASDASVNSQTFELRTLEDLSNPNEMGLASSIGNTSEIVEVQEVFGAPGWKQVHKNDNLPDLHHSNSNEIQMSGTHLPNDSSLEEELEQVQTQAIGGQNSNDVSDNIKSEANHINVNAPKNEEAKAIFITDSDSSKDFLSCVKDLERQFSRAAVSCHEVSRMLETKKIRLSISSQTKGKSSDVLFRPTFLIGCKAGTAASDGSEKRVTKAITWNRSLSSRSSASKNPLTPAQMDDEFSEICSDFVEEFCMISGSHASSLDRLYAWEMKLYNELKGTESLKKIYDKKCVQLRHQFERDASARQVDKTRVIVKDLYSRLKVETEVLYSISKIIEKLRDEELQPQLLELLKGLTRMWAMMHEIHRVQQTIVSSSDIVYVLRSPRGEPYKQPLVNLVNEMGFFYSSLTNWIAAYKCYVDGLHSWLQKCVLQPYDHTRGRRLTLSPRRHLAPPMFVLLDDWSSAIASLPGEETLGSIKNIMSDLKKMFKNHQAEGNKPETGSKLATLQAGLATMFDRLSKFSTAMSSLSESVKNSTEAAREAYAVGRSVMQQAAMLALGSDMPSFACPDGIWQPGGFSSQLEASNNWAVHQWPGAQGP</sequence>
<reference evidence="4" key="2">
    <citation type="submission" date="2002-07" db="EMBL/GenBank/DDBJ databases">
        <title>Oryza sativa nipponbare(GA3) genomic DNA, chromosome 9, PAC clone:P0564H06.</title>
        <authorList>
            <person name="Sasaki T."/>
            <person name="Matsumoto T."/>
            <person name="Katayose Y."/>
        </authorList>
    </citation>
    <scope>NUCLEOTIDE SEQUENCE</scope>
</reference>
<dbReference type="AlphaFoldDB" id="Q6H5M0"/>
<evidence type="ECO:0000259" key="2">
    <source>
        <dbReference type="Pfam" id="PF04782"/>
    </source>
</evidence>
<organism evidence="5 6">
    <name type="scientific">Oryza sativa subsp. japonica</name>
    <name type="common">Rice</name>
    <dbReference type="NCBI Taxonomy" id="39947"/>
    <lineage>
        <taxon>Eukaryota</taxon>
        <taxon>Viridiplantae</taxon>
        <taxon>Streptophyta</taxon>
        <taxon>Embryophyta</taxon>
        <taxon>Tracheophyta</taxon>
        <taxon>Spermatophyta</taxon>
        <taxon>Magnoliopsida</taxon>
        <taxon>Liliopsida</taxon>
        <taxon>Poales</taxon>
        <taxon>Poaceae</taxon>
        <taxon>BOP clade</taxon>
        <taxon>Oryzoideae</taxon>
        <taxon>Oryzeae</taxon>
        <taxon>Oryzinae</taxon>
        <taxon>Oryza</taxon>
        <taxon>Oryza sativa</taxon>
    </lineage>
</organism>
<dbReference type="EMBL" id="AP005580">
    <property type="protein sequence ID" value="BAD25979.1"/>
    <property type="molecule type" value="Genomic_DNA"/>
</dbReference>
<dbReference type="EMBL" id="AP005525">
    <property type="protein sequence ID" value="BAD25922.1"/>
    <property type="molecule type" value="Genomic_DNA"/>
</dbReference>
<evidence type="ECO:0000256" key="1">
    <source>
        <dbReference type="SAM" id="MobiDB-lite"/>
    </source>
</evidence>
<gene>
    <name evidence="5" type="ORF">OJ1759_F09.19</name>
    <name evidence="4" type="ORF">P0564H06.25</name>
</gene>
<evidence type="ECO:0000313" key="4">
    <source>
        <dbReference type="EMBL" id="BAD25922.1"/>
    </source>
</evidence>
<reference evidence="5" key="1">
    <citation type="submission" date="2002-07" db="EMBL/GenBank/DDBJ databases">
        <title>Oryza sativa nipponbare(GA3) genomic DNA, chromosome 9, BAC clone:OJ1759_F09.</title>
        <authorList>
            <person name="Sasaki T."/>
            <person name="Matsumoto T."/>
            <person name="Hattori M."/>
            <person name="Sakaki Y."/>
            <person name="Katayose Y."/>
        </authorList>
    </citation>
    <scope>NUCLEOTIDE SEQUENCE</scope>
</reference>
<feature type="compositionally biased region" description="Low complexity" evidence="1">
    <location>
        <begin position="68"/>
        <end position="81"/>
    </location>
</feature>
<feature type="domain" description="DUF630" evidence="3">
    <location>
        <begin position="1"/>
        <end position="59"/>
    </location>
</feature>
<accession>Q6H5M0</accession>
<evidence type="ECO:0000313" key="5">
    <source>
        <dbReference type="EMBL" id="BAD25979.1"/>
    </source>
</evidence>
<dbReference type="Pfam" id="PF04783">
    <property type="entry name" value="DUF630"/>
    <property type="match status" value="1"/>
</dbReference>
<dbReference type="Proteomes" id="UP000000763">
    <property type="component" value="Chromosome 9"/>
</dbReference>
<reference evidence="6" key="4">
    <citation type="journal article" date="2008" name="Nucleic Acids Res.">
        <title>The rice annotation project database (RAP-DB): 2008 update.</title>
        <authorList>
            <consortium name="The rice annotation project (RAP)"/>
        </authorList>
    </citation>
    <scope>GENOME REANNOTATION</scope>
    <source>
        <strain evidence="6">cv. Nipponbare</strain>
    </source>
</reference>
<feature type="compositionally biased region" description="Basic and acidic residues" evidence="1">
    <location>
        <begin position="82"/>
        <end position="91"/>
    </location>
</feature>
<name>Q6H5M0_ORYSJ</name>
<protein>
    <submittedName>
        <fullName evidence="5">Leucine zipper protein-like</fullName>
    </submittedName>
</protein>
<evidence type="ECO:0000259" key="3">
    <source>
        <dbReference type="Pfam" id="PF04783"/>
    </source>
</evidence>
<dbReference type="InterPro" id="IPR006868">
    <property type="entry name" value="DUF630"/>
</dbReference>
<dbReference type="Pfam" id="PF04782">
    <property type="entry name" value="DUF632"/>
    <property type="match status" value="1"/>
</dbReference>
<proteinExistence type="predicted"/>
<dbReference type="PANTHER" id="PTHR21450">
    <property type="entry name" value="PROTEIN ALTERED PHOSPHATE STARVATION RESPONSE 1"/>
    <property type="match status" value="1"/>
</dbReference>
<reference evidence="6" key="3">
    <citation type="journal article" date="2005" name="Nature">
        <title>The map-based sequence of the rice genome.</title>
        <authorList>
            <consortium name="International rice genome sequencing project (IRGSP)"/>
            <person name="Matsumoto T."/>
            <person name="Wu J."/>
            <person name="Kanamori H."/>
            <person name="Katayose Y."/>
            <person name="Fujisawa M."/>
            <person name="Namiki N."/>
            <person name="Mizuno H."/>
            <person name="Yamamoto K."/>
            <person name="Antonio B.A."/>
            <person name="Baba T."/>
            <person name="Sakata K."/>
            <person name="Nagamura Y."/>
            <person name="Aoki H."/>
            <person name="Arikawa K."/>
            <person name="Arita K."/>
            <person name="Bito T."/>
            <person name="Chiden Y."/>
            <person name="Fujitsuka N."/>
            <person name="Fukunaka R."/>
            <person name="Hamada M."/>
            <person name="Harada C."/>
            <person name="Hayashi A."/>
            <person name="Hijishita S."/>
            <person name="Honda M."/>
            <person name="Hosokawa S."/>
            <person name="Ichikawa Y."/>
            <person name="Idonuma A."/>
            <person name="Iijima M."/>
            <person name="Ikeda M."/>
            <person name="Ikeno M."/>
            <person name="Ito K."/>
            <person name="Ito S."/>
            <person name="Ito T."/>
            <person name="Ito Y."/>
            <person name="Ito Y."/>
            <person name="Iwabuchi A."/>
            <person name="Kamiya K."/>
            <person name="Karasawa W."/>
            <person name="Kurita K."/>
            <person name="Katagiri S."/>
            <person name="Kikuta A."/>
            <person name="Kobayashi H."/>
            <person name="Kobayashi N."/>
            <person name="Machita K."/>
            <person name="Maehara T."/>
            <person name="Masukawa M."/>
            <person name="Mizubayashi T."/>
            <person name="Mukai Y."/>
            <person name="Nagasaki H."/>
            <person name="Nagata Y."/>
            <person name="Naito S."/>
            <person name="Nakashima M."/>
            <person name="Nakama Y."/>
            <person name="Nakamichi Y."/>
            <person name="Nakamura M."/>
            <person name="Meguro A."/>
            <person name="Negishi M."/>
            <person name="Ohta I."/>
            <person name="Ohta T."/>
            <person name="Okamoto M."/>
            <person name="Ono N."/>
            <person name="Saji S."/>
            <person name="Sakaguchi M."/>
            <person name="Sakai K."/>
            <person name="Shibata M."/>
            <person name="Shimokawa T."/>
            <person name="Song J."/>
            <person name="Takazaki Y."/>
            <person name="Terasawa K."/>
            <person name="Tsugane M."/>
            <person name="Tsuji K."/>
            <person name="Ueda S."/>
            <person name="Waki K."/>
            <person name="Yamagata H."/>
            <person name="Yamamoto M."/>
            <person name="Yamamoto S."/>
            <person name="Yamane H."/>
            <person name="Yoshiki S."/>
            <person name="Yoshihara R."/>
            <person name="Yukawa K."/>
            <person name="Zhong H."/>
            <person name="Yano M."/>
            <person name="Yuan Q."/>
            <person name="Ouyang S."/>
            <person name="Liu J."/>
            <person name="Jones K.M."/>
            <person name="Gansberger K."/>
            <person name="Moffat K."/>
            <person name="Hill J."/>
            <person name="Bera J."/>
            <person name="Fadrosh D."/>
            <person name="Jin S."/>
            <person name="Johri S."/>
            <person name="Kim M."/>
            <person name="Overton L."/>
            <person name="Reardon M."/>
            <person name="Tsitrin T."/>
            <person name="Vuong H."/>
            <person name="Weaver B."/>
            <person name="Ciecko A."/>
            <person name="Tallon L."/>
            <person name="Jackson J."/>
            <person name="Pai G."/>
            <person name="Aken S.V."/>
            <person name="Utterback T."/>
            <person name="Reidmuller S."/>
            <person name="Feldblyum T."/>
            <person name="Hsiao J."/>
            <person name="Zismann V."/>
            <person name="Iobst S."/>
            <person name="de Vazeille A.R."/>
            <person name="Buell C.R."/>
            <person name="Ying K."/>
            <person name="Li Y."/>
            <person name="Lu T."/>
            <person name="Huang Y."/>
            <person name="Zhao Q."/>
            <person name="Feng Q."/>
            <person name="Zhang L."/>
            <person name="Zhu J."/>
            <person name="Weng Q."/>
            <person name="Mu J."/>
            <person name="Lu Y."/>
            <person name="Fan D."/>
            <person name="Liu Y."/>
            <person name="Guan J."/>
            <person name="Zhang Y."/>
            <person name="Yu S."/>
            <person name="Liu X."/>
            <person name="Zhang Y."/>
            <person name="Hong G."/>
            <person name="Han B."/>
            <person name="Choisne N."/>
            <person name="Demange N."/>
            <person name="Orjeda G."/>
            <person name="Samain S."/>
            <person name="Cattolico L."/>
            <person name="Pelletier E."/>
            <person name="Couloux A."/>
            <person name="Segurens B."/>
            <person name="Wincker P."/>
            <person name="D'Hont A."/>
            <person name="Scarpelli C."/>
            <person name="Weissenbach J."/>
            <person name="Salanoubat M."/>
            <person name="Quetier F."/>
            <person name="Yu Y."/>
            <person name="Kim H.R."/>
            <person name="Rambo T."/>
            <person name="Currie J."/>
            <person name="Collura K."/>
            <person name="Luo M."/>
            <person name="Yang T."/>
            <person name="Ammiraju J.S.S."/>
            <person name="Engler F."/>
            <person name="Soderlund C."/>
            <person name="Wing R.A."/>
            <person name="Palmer L.E."/>
            <person name="de la Bastide M."/>
            <person name="Spiegel L."/>
            <person name="Nascimento L."/>
            <person name="Zutavern T."/>
            <person name="O'Shaughnessy A."/>
            <person name="Dike S."/>
            <person name="Dedhia N."/>
            <person name="Preston R."/>
            <person name="Balija V."/>
            <person name="McCombie W.R."/>
            <person name="Chow T."/>
            <person name="Chen H."/>
            <person name="Chung M."/>
            <person name="Chen C."/>
            <person name="Shaw J."/>
            <person name="Wu H."/>
            <person name="Hsiao K."/>
            <person name="Chao Y."/>
            <person name="Chu M."/>
            <person name="Cheng C."/>
            <person name="Hour A."/>
            <person name="Lee P."/>
            <person name="Lin S."/>
            <person name="Lin Y."/>
            <person name="Liou J."/>
            <person name="Liu S."/>
            <person name="Hsing Y."/>
            <person name="Raghuvanshi S."/>
            <person name="Mohanty A."/>
            <person name="Bharti A.K."/>
            <person name="Gaur A."/>
            <person name="Gupta V."/>
            <person name="Kumar D."/>
            <person name="Ravi V."/>
            <person name="Vij S."/>
            <person name="Kapur A."/>
            <person name="Khurana P."/>
            <person name="Khurana P."/>
            <person name="Khurana J.P."/>
            <person name="Tyagi A.K."/>
            <person name="Gaikwad K."/>
            <person name="Singh A."/>
            <person name="Dalal V."/>
            <person name="Srivastava S."/>
            <person name="Dixit A."/>
            <person name="Pal A.K."/>
            <person name="Ghazi I.A."/>
            <person name="Yadav M."/>
            <person name="Pandit A."/>
            <person name="Bhargava A."/>
            <person name="Sureshbabu K."/>
            <person name="Batra K."/>
            <person name="Sharma T.R."/>
            <person name="Mohapatra T."/>
            <person name="Singh N.K."/>
            <person name="Messing J."/>
            <person name="Nelson A.B."/>
            <person name="Fuks G."/>
            <person name="Kavchok S."/>
            <person name="Keizer G."/>
            <person name="Linton E."/>
            <person name="Llaca V."/>
            <person name="Song R."/>
            <person name="Tanyolac B."/>
            <person name="Young S."/>
            <person name="Ho-Il K."/>
            <person name="Hahn J.H."/>
            <person name="Sangsakoo G."/>
            <person name="Vanavichit A."/>
            <person name="de Mattos Luiz.A.T."/>
            <person name="Zimmer P.D."/>
            <person name="Malone G."/>
            <person name="Dellagostin O."/>
            <person name="de Oliveira A.C."/>
            <person name="Bevan M."/>
            <person name="Bancroft I."/>
            <person name="Minx P."/>
            <person name="Cordum H."/>
            <person name="Wilson R."/>
            <person name="Cheng Z."/>
            <person name="Jin W."/>
            <person name="Jiang J."/>
            <person name="Leong S.A."/>
            <person name="Iwama H."/>
            <person name="Gojobori T."/>
            <person name="Itoh T."/>
            <person name="Niimura Y."/>
            <person name="Fujii Y."/>
            <person name="Habara T."/>
            <person name="Sakai H."/>
            <person name="Sato Y."/>
            <person name="Wilson G."/>
            <person name="Kumar K."/>
            <person name="McCouch S."/>
            <person name="Juretic N."/>
            <person name="Hoen D."/>
            <person name="Wright S."/>
            <person name="Bruskiewich R."/>
            <person name="Bureau T."/>
            <person name="Miyao A."/>
            <person name="Hirochika H."/>
            <person name="Nishikawa T."/>
            <person name="Kadowaki K."/>
            <person name="Sugiura M."/>
            <person name="Burr B."/>
            <person name="Sasaki T."/>
        </authorList>
    </citation>
    <scope>NUCLEOTIDE SEQUENCE [LARGE SCALE GENOMIC DNA]</scope>
    <source>
        <strain evidence="6">cv. Nipponbare</strain>
    </source>
</reference>
<dbReference type="InterPro" id="IPR006867">
    <property type="entry name" value="DUF632"/>
</dbReference>
<feature type="domain" description="DUF632" evidence="2">
    <location>
        <begin position="281"/>
        <end position="622"/>
    </location>
</feature>